<dbReference type="PANTHER" id="PTHR33428:SF14">
    <property type="entry name" value="CARBOXYLESTERASE TYPE B DOMAIN-CONTAINING PROTEIN"/>
    <property type="match status" value="1"/>
</dbReference>
<dbReference type="Gene3D" id="3.40.50.1820">
    <property type="entry name" value="alpha/beta hydrolase"/>
    <property type="match status" value="1"/>
</dbReference>
<dbReference type="Proteomes" id="UP001597283">
    <property type="component" value="Unassembled WGS sequence"/>
</dbReference>
<dbReference type="RefSeq" id="WP_380940226.1">
    <property type="nucleotide sequence ID" value="NZ_JBHUFC010000003.1"/>
</dbReference>
<keyword evidence="3" id="KW-1185">Reference proteome</keyword>
<feature type="domain" description="AB hydrolase-1" evidence="1">
    <location>
        <begin position="52"/>
        <end position="256"/>
    </location>
</feature>
<gene>
    <name evidence="2" type="ORF">ACFSC3_09785</name>
</gene>
<evidence type="ECO:0000259" key="1">
    <source>
        <dbReference type="Pfam" id="PF12697"/>
    </source>
</evidence>
<evidence type="ECO:0000313" key="2">
    <source>
        <dbReference type="EMBL" id="MFD1787864.1"/>
    </source>
</evidence>
<accession>A0ABW4NCY2</accession>
<organism evidence="2 3">
    <name type="scientific">Sphingomonas floccifaciens</name>
    <dbReference type="NCBI Taxonomy" id="1844115"/>
    <lineage>
        <taxon>Bacteria</taxon>
        <taxon>Pseudomonadati</taxon>
        <taxon>Pseudomonadota</taxon>
        <taxon>Alphaproteobacteria</taxon>
        <taxon>Sphingomonadales</taxon>
        <taxon>Sphingomonadaceae</taxon>
        <taxon>Sphingomonas</taxon>
    </lineage>
</organism>
<evidence type="ECO:0000313" key="3">
    <source>
        <dbReference type="Proteomes" id="UP001597283"/>
    </source>
</evidence>
<dbReference type="InterPro" id="IPR000073">
    <property type="entry name" value="AB_hydrolase_1"/>
</dbReference>
<proteinExistence type="predicted"/>
<dbReference type="GO" id="GO:0016787">
    <property type="term" value="F:hydrolase activity"/>
    <property type="evidence" value="ECO:0007669"/>
    <property type="project" value="UniProtKB-KW"/>
</dbReference>
<sequence length="319" mass="34574">MSEPTIKPDREPLPDATPIIAYSPIILDVPGRQVPLEVKVTMPTTGDDLPILLLSHGHGASNFLSSIRGYGPLVEFYAAHGFVVIQATHQDSKTLALDPKGPEGAVFWRSRPLDFHAILDRLDEIEAAVPGLAGRTDRDRVAVVGHSMGGHTTAVLAGATVTDIHTGEKVDLSEPRISAFVTIAPAGGPEGAAPWLREHYPESVQTDYGTMTRPVLVVAGDKDFNPNFSTRKDWRADAYNLAPSPKTLLTVFGAEHIFGGISGWDANETSDENPERVAELQRATWAYVRSALFPEDDAWSQVVDGFASDDDAFARVDRK</sequence>
<name>A0ABW4NCY2_9SPHN</name>
<comment type="caution">
    <text evidence="2">The sequence shown here is derived from an EMBL/GenBank/DDBJ whole genome shotgun (WGS) entry which is preliminary data.</text>
</comment>
<protein>
    <submittedName>
        <fullName evidence="2">Alpha/beta hydrolase family protein</fullName>
    </submittedName>
</protein>
<dbReference type="InterPro" id="IPR029058">
    <property type="entry name" value="AB_hydrolase_fold"/>
</dbReference>
<dbReference type="SUPFAM" id="SSF53474">
    <property type="entry name" value="alpha/beta-Hydrolases"/>
    <property type="match status" value="1"/>
</dbReference>
<dbReference type="PANTHER" id="PTHR33428">
    <property type="entry name" value="CHLOROPHYLLASE-2, CHLOROPLASTIC"/>
    <property type="match status" value="1"/>
</dbReference>
<keyword evidence="2" id="KW-0378">Hydrolase</keyword>
<dbReference type="EMBL" id="JBHUFC010000003">
    <property type="protein sequence ID" value="MFD1787864.1"/>
    <property type="molecule type" value="Genomic_DNA"/>
</dbReference>
<reference evidence="3" key="1">
    <citation type="journal article" date="2019" name="Int. J. Syst. Evol. Microbiol.">
        <title>The Global Catalogue of Microorganisms (GCM) 10K type strain sequencing project: providing services to taxonomists for standard genome sequencing and annotation.</title>
        <authorList>
            <consortium name="The Broad Institute Genomics Platform"/>
            <consortium name="The Broad Institute Genome Sequencing Center for Infectious Disease"/>
            <person name="Wu L."/>
            <person name="Ma J."/>
        </authorList>
    </citation>
    <scope>NUCLEOTIDE SEQUENCE [LARGE SCALE GENOMIC DNA]</scope>
    <source>
        <strain evidence="3">Q85</strain>
    </source>
</reference>
<dbReference type="Pfam" id="PF12697">
    <property type="entry name" value="Abhydrolase_6"/>
    <property type="match status" value="1"/>
</dbReference>